<sequence>MNRVEFLEILKDYLKKDFHEDEVNDILRDYEEYFVNGTIEGKNDMEIIGSLGSPKSIAHEMVAQIKDNDESELSKKDILFDKIEDIKIKMKKGFNKLKNYISRKLTPDLDENGNSLSRKAIKIVLVILSLFLIMPASMFIFFMLSYLMTLIGSIATYIFALPFIVKFTQIIPKIGVFSIFASMAFIGFQIILWQIFILIARLGKQVFKNYIHWLKTRGIYINAIKKRETLKKDDLEYSDGLEYSQKVDLTKGDGLDE</sequence>
<feature type="transmembrane region" description="Helical" evidence="1">
    <location>
        <begin position="174"/>
        <end position="199"/>
    </location>
</feature>
<dbReference type="Proteomes" id="UP000243255">
    <property type="component" value="Unassembled WGS sequence"/>
</dbReference>
<dbReference type="OrthoDB" id="9804829at2"/>
<dbReference type="AlphaFoldDB" id="A0A1M5N0J1"/>
<dbReference type="STRING" id="1121321.SAMN04488530_10888"/>
<evidence type="ECO:0000256" key="1">
    <source>
        <dbReference type="SAM" id="Phobius"/>
    </source>
</evidence>
<feature type="transmembrane region" description="Helical" evidence="1">
    <location>
        <begin position="150"/>
        <end position="167"/>
    </location>
</feature>
<evidence type="ECO:0000313" key="3">
    <source>
        <dbReference type="Proteomes" id="UP000243255"/>
    </source>
</evidence>
<gene>
    <name evidence="2" type="ORF">SAMN04488530_10888</name>
</gene>
<dbReference type="Pfam" id="PF22564">
    <property type="entry name" value="HAAS"/>
    <property type="match status" value="1"/>
</dbReference>
<protein>
    <submittedName>
        <fullName evidence="2">Uncharacterized membrane protein</fullName>
    </submittedName>
</protein>
<proteinExistence type="predicted"/>
<feature type="transmembrane region" description="Helical" evidence="1">
    <location>
        <begin position="123"/>
        <end position="144"/>
    </location>
</feature>
<dbReference type="RefSeq" id="WP_073125069.1">
    <property type="nucleotide sequence ID" value="NZ_BAABCH010000002.1"/>
</dbReference>
<evidence type="ECO:0000313" key="2">
    <source>
        <dbReference type="EMBL" id="SHG83007.1"/>
    </source>
</evidence>
<keyword evidence="1" id="KW-0812">Transmembrane</keyword>
<organism evidence="2 3">
    <name type="scientific">Asaccharospora irregularis DSM 2635</name>
    <dbReference type="NCBI Taxonomy" id="1121321"/>
    <lineage>
        <taxon>Bacteria</taxon>
        <taxon>Bacillati</taxon>
        <taxon>Bacillota</taxon>
        <taxon>Clostridia</taxon>
        <taxon>Peptostreptococcales</taxon>
        <taxon>Peptostreptococcaceae</taxon>
        <taxon>Asaccharospora</taxon>
    </lineage>
</organism>
<name>A0A1M5N0J1_9FIRM</name>
<keyword evidence="3" id="KW-1185">Reference proteome</keyword>
<keyword evidence="1" id="KW-0472">Membrane</keyword>
<accession>A0A1M5N0J1</accession>
<reference evidence="3" key="1">
    <citation type="submission" date="2016-11" db="EMBL/GenBank/DDBJ databases">
        <authorList>
            <person name="Varghese N."/>
            <person name="Submissions S."/>
        </authorList>
    </citation>
    <scope>NUCLEOTIDE SEQUENCE [LARGE SCALE GENOMIC DNA]</scope>
    <source>
        <strain evidence="3">DSM 2635</strain>
    </source>
</reference>
<keyword evidence="1" id="KW-1133">Transmembrane helix</keyword>
<dbReference type="EMBL" id="FQWX01000008">
    <property type="protein sequence ID" value="SHG83007.1"/>
    <property type="molecule type" value="Genomic_DNA"/>
</dbReference>